<accession>A0A1T5PBH2</accession>
<dbReference type="GO" id="GO:0005886">
    <property type="term" value="C:plasma membrane"/>
    <property type="evidence" value="ECO:0007669"/>
    <property type="project" value="TreeGrafter"/>
</dbReference>
<dbReference type="EC" id="2.7.13.3" evidence="2"/>
<dbReference type="SMART" id="SM00387">
    <property type="entry name" value="HATPase_c"/>
    <property type="match status" value="1"/>
</dbReference>
<dbReference type="InterPro" id="IPR004358">
    <property type="entry name" value="Sig_transdc_His_kin-like_C"/>
</dbReference>
<dbReference type="InterPro" id="IPR036890">
    <property type="entry name" value="HATPase_C_sf"/>
</dbReference>
<evidence type="ECO:0000259" key="5">
    <source>
        <dbReference type="PROSITE" id="PS50109"/>
    </source>
</evidence>
<proteinExistence type="predicted"/>
<dbReference type="InterPro" id="IPR005467">
    <property type="entry name" value="His_kinase_dom"/>
</dbReference>
<dbReference type="AlphaFoldDB" id="A0A1T5PBH2"/>
<dbReference type="Gene3D" id="3.30.565.10">
    <property type="entry name" value="Histidine kinase-like ATPase, C-terminal domain"/>
    <property type="match status" value="1"/>
</dbReference>
<dbReference type="PANTHER" id="PTHR43047:SF72">
    <property type="entry name" value="OSMOSENSING HISTIDINE PROTEIN KINASE SLN1"/>
    <property type="match status" value="1"/>
</dbReference>
<keyword evidence="4 6" id="KW-0418">Kinase</keyword>
<sequence>MFRLFNLVFTTKASLLRQLEEKEKLIRNNTRFIRSWAHDQGTATNAINAAVHFIEDRGTITQSDLELLKTGIQLLRDGSSNLIDLLKEKPTTKNQFVDLVKILGNVVQLYTGLAQFNHVNIVLQLEGSAPVNIYSDELMIQRILGNLLSNAIKFSPPGEKIIVRVYGEHKYLLFQVEDKGPGIPAERRREIFRPYVKLDESKLGTGLGLAICRQFTQLLGGDIAVQSTDKGSIFSFKIKAVNV</sequence>
<dbReference type="SUPFAM" id="SSF55874">
    <property type="entry name" value="ATPase domain of HSP90 chaperone/DNA topoisomerase II/histidine kinase"/>
    <property type="match status" value="1"/>
</dbReference>
<evidence type="ECO:0000313" key="6">
    <source>
        <dbReference type="EMBL" id="SKD10094.1"/>
    </source>
</evidence>
<keyword evidence="3" id="KW-0808">Transferase</keyword>
<protein>
    <recommendedName>
        <fullName evidence="2">histidine kinase</fullName>
        <ecNumber evidence="2">2.7.13.3</ecNumber>
    </recommendedName>
</protein>
<dbReference type="PANTHER" id="PTHR43047">
    <property type="entry name" value="TWO-COMPONENT HISTIDINE PROTEIN KINASE"/>
    <property type="match status" value="1"/>
</dbReference>
<evidence type="ECO:0000313" key="7">
    <source>
        <dbReference type="Proteomes" id="UP000190166"/>
    </source>
</evidence>
<feature type="domain" description="Histidine kinase" evidence="5">
    <location>
        <begin position="35"/>
        <end position="242"/>
    </location>
</feature>
<dbReference type="EMBL" id="FUZZ01000006">
    <property type="protein sequence ID" value="SKD10094.1"/>
    <property type="molecule type" value="Genomic_DNA"/>
</dbReference>
<dbReference type="GO" id="GO:0009927">
    <property type="term" value="F:histidine phosphotransfer kinase activity"/>
    <property type="evidence" value="ECO:0007669"/>
    <property type="project" value="TreeGrafter"/>
</dbReference>
<dbReference type="PROSITE" id="PS50109">
    <property type="entry name" value="HIS_KIN"/>
    <property type="match status" value="1"/>
</dbReference>
<dbReference type="STRING" id="393003.SAMN05660461_5994"/>
<gene>
    <name evidence="6" type="ORF">SAMN05660461_5994</name>
</gene>
<organism evidence="6 7">
    <name type="scientific">Chitinophaga ginsengisegetis</name>
    <dbReference type="NCBI Taxonomy" id="393003"/>
    <lineage>
        <taxon>Bacteria</taxon>
        <taxon>Pseudomonadati</taxon>
        <taxon>Bacteroidota</taxon>
        <taxon>Chitinophagia</taxon>
        <taxon>Chitinophagales</taxon>
        <taxon>Chitinophagaceae</taxon>
        <taxon>Chitinophaga</taxon>
    </lineage>
</organism>
<dbReference type="PRINTS" id="PR00344">
    <property type="entry name" value="BCTRLSENSOR"/>
</dbReference>
<evidence type="ECO:0000256" key="3">
    <source>
        <dbReference type="ARBA" id="ARBA00022679"/>
    </source>
</evidence>
<evidence type="ECO:0000256" key="1">
    <source>
        <dbReference type="ARBA" id="ARBA00000085"/>
    </source>
</evidence>
<dbReference type="RefSeq" id="WP_079473255.1">
    <property type="nucleotide sequence ID" value="NZ_FUZZ01000006.1"/>
</dbReference>
<comment type="catalytic activity">
    <reaction evidence="1">
        <text>ATP + protein L-histidine = ADP + protein N-phospho-L-histidine.</text>
        <dbReference type="EC" id="2.7.13.3"/>
    </reaction>
</comment>
<dbReference type="GO" id="GO:0000155">
    <property type="term" value="F:phosphorelay sensor kinase activity"/>
    <property type="evidence" value="ECO:0007669"/>
    <property type="project" value="TreeGrafter"/>
</dbReference>
<dbReference type="Proteomes" id="UP000190166">
    <property type="component" value="Unassembled WGS sequence"/>
</dbReference>
<evidence type="ECO:0000256" key="4">
    <source>
        <dbReference type="ARBA" id="ARBA00022777"/>
    </source>
</evidence>
<name>A0A1T5PBH2_9BACT</name>
<evidence type="ECO:0000256" key="2">
    <source>
        <dbReference type="ARBA" id="ARBA00012438"/>
    </source>
</evidence>
<dbReference type="Pfam" id="PF02518">
    <property type="entry name" value="HATPase_c"/>
    <property type="match status" value="1"/>
</dbReference>
<reference evidence="6 7" key="1">
    <citation type="submission" date="2017-02" db="EMBL/GenBank/DDBJ databases">
        <authorList>
            <person name="Peterson S.W."/>
        </authorList>
    </citation>
    <scope>NUCLEOTIDE SEQUENCE [LARGE SCALE GENOMIC DNA]</scope>
    <source>
        <strain evidence="6 7">DSM 18108</strain>
    </source>
</reference>
<dbReference type="InterPro" id="IPR003594">
    <property type="entry name" value="HATPase_dom"/>
</dbReference>
<keyword evidence="7" id="KW-1185">Reference proteome</keyword>